<evidence type="ECO:0000313" key="2">
    <source>
        <dbReference type="Proteomes" id="UP000003676"/>
    </source>
</evidence>
<dbReference type="InterPro" id="IPR050275">
    <property type="entry name" value="PGM_Phosphatase"/>
</dbReference>
<dbReference type="GO" id="GO:0016791">
    <property type="term" value="F:phosphatase activity"/>
    <property type="evidence" value="ECO:0007669"/>
    <property type="project" value="TreeGrafter"/>
</dbReference>
<accession>B6WR06</accession>
<dbReference type="OrthoDB" id="9781415at2"/>
<reference evidence="1 2" key="2">
    <citation type="submission" date="2008-10" db="EMBL/GenBank/DDBJ databases">
        <authorList>
            <person name="Fulton L."/>
            <person name="Clifton S."/>
            <person name="Fulton B."/>
            <person name="Xu J."/>
            <person name="Minx P."/>
            <person name="Pepin K.H."/>
            <person name="Johnson M."/>
            <person name="Bhonagiri V."/>
            <person name="Nash W.E."/>
            <person name="Mardis E.R."/>
            <person name="Wilson R.K."/>
        </authorList>
    </citation>
    <scope>NUCLEOTIDE SEQUENCE [LARGE SCALE GENOMIC DNA]</scope>
    <source>
        <strain evidence="1 2">ATCC 29098</strain>
    </source>
</reference>
<dbReference type="GO" id="GO:0005737">
    <property type="term" value="C:cytoplasm"/>
    <property type="evidence" value="ECO:0007669"/>
    <property type="project" value="TreeGrafter"/>
</dbReference>
<dbReference type="SMART" id="SM00855">
    <property type="entry name" value="PGAM"/>
    <property type="match status" value="1"/>
</dbReference>
<proteinExistence type="predicted"/>
<dbReference type="Pfam" id="PF00300">
    <property type="entry name" value="His_Phos_1"/>
    <property type="match status" value="2"/>
</dbReference>
<gene>
    <name evidence="1" type="ORF">DESPIG_00486</name>
</gene>
<dbReference type="STRING" id="901.DESPIGER_0133"/>
<dbReference type="HOGENOM" id="CLU_033323_8_4_7"/>
<dbReference type="Proteomes" id="UP000003676">
    <property type="component" value="Unassembled WGS sequence"/>
</dbReference>
<name>B6WR06_9BACT</name>
<dbReference type="PANTHER" id="PTHR48100:SF59">
    <property type="entry name" value="ADENOSYLCOBALAMIN_ALPHA-RIBAZOLE PHOSPHATASE"/>
    <property type="match status" value="1"/>
</dbReference>
<dbReference type="Gene3D" id="3.40.50.1240">
    <property type="entry name" value="Phosphoglycerate mutase-like"/>
    <property type="match status" value="1"/>
</dbReference>
<reference evidence="1 2" key="1">
    <citation type="submission" date="2008-10" db="EMBL/GenBank/DDBJ databases">
        <title>Draft genome sequence of Desulvovibrio piger (ATCC 29098).</title>
        <authorList>
            <person name="Sudarsanam P."/>
            <person name="Ley R."/>
            <person name="Guruge J."/>
            <person name="Turnbaugh P.J."/>
            <person name="Mahowald M."/>
            <person name="Liep D."/>
            <person name="Gordon J."/>
        </authorList>
    </citation>
    <scope>NUCLEOTIDE SEQUENCE [LARGE SCALE GENOMIC DNA]</scope>
    <source>
        <strain evidence="1 2">ATCC 29098</strain>
    </source>
</reference>
<dbReference type="CDD" id="cd07067">
    <property type="entry name" value="HP_PGM_like"/>
    <property type="match status" value="1"/>
</dbReference>
<comment type="caution">
    <text evidence="1">The sequence shown here is derived from an EMBL/GenBank/DDBJ whole genome shotgun (WGS) entry which is preliminary data.</text>
</comment>
<sequence>MEGLWLLRHGSLLPNPERRFVGARDIALTEAGRGQIRQAARALLAECDAANGLPPSAAAATGQGRHAQTAVAEAAERGALREGRTGQYGPCVPQHIICSDLGRCRESARLVQDVFRARGHAVDVFPDAGLREISLGLWEGLTIAEVEARWPGSHAARGTDMAGFVPPQGESFAAVQARAMACVERWQARYPGECLLLVSHAGVLRTLLCHWLALPLAEVMRVPQHYACRIWLPGKEFLGEETSFSWR</sequence>
<organism evidence="1 2">
    <name type="scientific">Desulfovibrio piger ATCC 29098</name>
    <dbReference type="NCBI Taxonomy" id="411464"/>
    <lineage>
        <taxon>Bacteria</taxon>
        <taxon>Pseudomonadati</taxon>
        <taxon>Thermodesulfobacteriota</taxon>
        <taxon>Desulfovibrionia</taxon>
        <taxon>Desulfovibrionales</taxon>
        <taxon>Desulfovibrionaceae</taxon>
        <taxon>Desulfovibrio</taxon>
    </lineage>
</organism>
<evidence type="ECO:0000313" key="1">
    <source>
        <dbReference type="EMBL" id="EEB34613.1"/>
    </source>
</evidence>
<dbReference type="eggNOG" id="COG0406">
    <property type="taxonomic scope" value="Bacteria"/>
</dbReference>
<dbReference type="EMBL" id="ABXU01000021">
    <property type="protein sequence ID" value="EEB34613.1"/>
    <property type="molecule type" value="Genomic_DNA"/>
</dbReference>
<dbReference type="InterPro" id="IPR029033">
    <property type="entry name" value="His_PPase_superfam"/>
</dbReference>
<dbReference type="InterPro" id="IPR013078">
    <property type="entry name" value="His_Pase_superF_clade-1"/>
</dbReference>
<dbReference type="PANTHER" id="PTHR48100">
    <property type="entry name" value="BROAD-SPECIFICITY PHOSPHATASE YOR283W-RELATED"/>
    <property type="match status" value="1"/>
</dbReference>
<dbReference type="AlphaFoldDB" id="B6WR06"/>
<protein>
    <submittedName>
        <fullName evidence="1">Phosphoglycerate mutase family protein</fullName>
    </submittedName>
</protein>
<dbReference type="RefSeq" id="WP_006004369.1">
    <property type="nucleotide sequence ID" value="NZ_DS996353.1"/>
</dbReference>
<dbReference type="SUPFAM" id="SSF53254">
    <property type="entry name" value="Phosphoglycerate mutase-like"/>
    <property type="match status" value="1"/>
</dbReference>